<dbReference type="EMBL" id="CP025791">
    <property type="protein sequence ID" value="AUP79117.1"/>
    <property type="molecule type" value="Genomic_DNA"/>
</dbReference>
<keyword evidence="1" id="KW-0472">Membrane</keyword>
<reference evidence="4 5" key="1">
    <citation type="submission" date="2018-01" db="EMBL/GenBank/DDBJ databases">
        <title>Complete genome sequence of Flavivirga eckloniae ECD14 isolated from seaweed Ecklonia cava.</title>
        <authorList>
            <person name="Lee J.H."/>
            <person name="Baik K.S."/>
            <person name="Seong C.N."/>
        </authorList>
    </citation>
    <scope>NUCLEOTIDE SEQUENCE [LARGE SCALE GENOMIC DNA]</scope>
    <source>
        <strain evidence="4 5">ECD14</strain>
    </source>
</reference>
<protein>
    <submittedName>
        <fullName evidence="4">Anti-sigma factor</fullName>
    </submittedName>
</protein>
<dbReference type="Gene3D" id="3.55.50.30">
    <property type="match status" value="1"/>
</dbReference>
<dbReference type="AlphaFoldDB" id="A0A2K9PRB2"/>
<dbReference type="InterPro" id="IPR006860">
    <property type="entry name" value="FecR"/>
</dbReference>
<dbReference type="KEGG" id="fek:C1H87_10565"/>
<dbReference type="Gene3D" id="2.60.120.1440">
    <property type="match status" value="1"/>
</dbReference>
<proteinExistence type="predicted"/>
<feature type="domain" description="FecR protein" evidence="2">
    <location>
        <begin position="175"/>
        <end position="272"/>
    </location>
</feature>
<evidence type="ECO:0000313" key="5">
    <source>
        <dbReference type="Proteomes" id="UP000235826"/>
    </source>
</evidence>
<name>A0A2K9PRB2_9FLAO</name>
<dbReference type="Pfam" id="PF16344">
    <property type="entry name" value="FecR_C"/>
    <property type="match status" value="1"/>
</dbReference>
<sequence length="386" mass="44373">MNQNIEKIIVKFLMNAITIEELEVLTEWLKKPDNKKFFKTYVKTNYAMDVSMKQFDTENAKKEYLRKIRRDKSIFHRYKLNKVLKYAAVFIGVMISVYMFRDTIFGNQTEDTPTIVNTTIKPGTNKATLTLEDGSVVTLEKGNSYQTQNANSNGEKIVYKAGEQSAVEIAYNYLTVPRGGKFHITLSDGTEVWLNSESQLKYPVSFVDEVTREVELVYGEAYFNVSPSTEHKGSKFKVLNQAQEIEVLGTEFNIKAYKNEANIYTTLVEGKVSVSTKHTSRILKPNQQANLNLNDNTMAITTVNVYNEISWKEGVFSFRRKPLGDIMKVLSRWYDMDVEFVNPELKKEGFNGVLGRDQNIEDILIIIKNFGIIEDYEIIDKKIILK</sequence>
<keyword evidence="5" id="KW-1185">Reference proteome</keyword>
<dbReference type="PANTHER" id="PTHR30273:SF2">
    <property type="entry name" value="PROTEIN FECR"/>
    <property type="match status" value="1"/>
</dbReference>
<dbReference type="InterPro" id="IPR012373">
    <property type="entry name" value="Ferrdict_sens_TM"/>
</dbReference>
<organism evidence="4 5">
    <name type="scientific">Flavivirga eckloniae</name>
    <dbReference type="NCBI Taxonomy" id="1803846"/>
    <lineage>
        <taxon>Bacteria</taxon>
        <taxon>Pseudomonadati</taxon>
        <taxon>Bacteroidota</taxon>
        <taxon>Flavobacteriia</taxon>
        <taxon>Flavobacteriales</taxon>
        <taxon>Flavobacteriaceae</taxon>
        <taxon>Flavivirga</taxon>
    </lineage>
</organism>
<keyword evidence="1" id="KW-0812">Transmembrane</keyword>
<dbReference type="GO" id="GO:0016989">
    <property type="term" value="F:sigma factor antagonist activity"/>
    <property type="evidence" value="ECO:0007669"/>
    <property type="project" value="TreeGrafter"/>
</dbReference>
<dbReference type="RefSeq" id="WP_102755772.1">
    <property type="nucleotide sequence ID" value="NZ_CP025791.1"/>
</dbReference>
<accession>A0A2K9PRB2</accession>
<evidence type="ECO:0000313" key="4">
    <source>
        <dbReference type="EMBL" id="AUP79117.1"/>
    </source>
</evidence>
<dbReference type="PANTHER" id="PTHR30273">
    <property type="entry name" value="PERIPLASMIC SIGNAL SENSOR AND SIGMA FACTOR ACTIVATOR FECR-RELATED"/>
    <property type="match status" value="1"/>
</dbReference>
<dbReference type="Proteomes" id="UP000235826">
    <property type="component" value="Chromosome"/>
</dbReference>
<feature type="transmembrane region" description="Helical" evidence="1">
    <location>
        <begin position="83"/>
        <end position="100"/>
    </location>
</feature>
<dbReference type="InterPro" id="IPR032508">
    <property type="entry name" value="FecR_C"/>
</dbReference>
<dbReference type="OrthoDB" id="649666at2"/>
<keyword evidence="1" id="KW-1133">Transmembrane helix</keyword>
<dbReference type="Pfam" id="PF04773">
    <property type="entry name" value="FecR"/>
    <property type="match status" value="1"/>
</dbReference>
<gene>
    <name evidence="4" type="ORF">C1H87_10565</name>
</gene>
<evidence type="ECO:0000256" key="1">
    <source>
        <dbReference type="SAM" id="Phobius"/>
    </source>
</evidence>
<evidence type="ECO:0000259" key="2">
    <source>
        <dbReference type="Pfam" id="PF04773"/>
    </source>
</evidence>
<evidence type="ECO:0000259" key="3">
    <source>
        <dbReference type="Pfam" id="PF16344"/>
    </source>
</evidence>
<dbReference type="PIRSF" id="PIRSF018266">
    <property type="entry name" value="FecR"/>
    <property type="match status" value="1"/>
</dbReference>
<feature type="domain" description="Protein FecR C-terminal" evidence="3">
    <location>
        <begin position="316"/>
        <end position="385"/>
    </location>
</feature>